<dbReference type="AlphaFoldDB" id="A0A4D9EAJ8"/>
<reference evidence="1 2" key="2">
    <citation type="submission" date="2019-04" db="EMBL/GenBank/DDBJ databases">
        <title>The genome sequence of big-headed turtle.</title>
        <authorList>
            <person name="Gong S."/>
        </authorList>
    </citation>
    <scope>NUCLEOTIDE SEQUENCE [LARGE SCALE GENOMIC DNA]</scope>
    <source>
        <strain evidence="1">DO16091913</strain>
        <tissue evidence="1">Muscle</tissue>
    </source>
</reference>
<dbReference type="EMBL" id="QXTE01000071">
    <property type="protein sequence ID" value="TFK08271.1"/>
    <property type="molecule type" value="Genomic_DNA"/>
</dbReference>
<reference evidence="1 2" key="1">
    <citation type="submission" date="2019-04" db="EMBL/GenBank/DDBJ databases">
        <title>Draft genome of the big-headed turtle Platysternon megacephalum.</title>
        <authorList>
            <person name="Gong S."/>
        </authorList>
    </citation>
    <scope>NUCLEOTIDE SEQUENCE [LARGE SCALE GENOMIC DNA]</scope>
    <source>
        <strain evidence="1">DO16091913</strain>
        <tissue evidence="1">Muscle</tissue>
    </source>
</reference>
<proteinExistence type="predicted"/>
<comment type="caution">
    <text evidence="1">The sequence shown here is derived from an EMBL/GenBank/DDBJ whole genome shotgun (WGS) entry which is preliminary data.</text>
</comment>
<keyword evidence="2" id="KW-1185">Reference proteome</keyword>
<name>A0A4D9EAJ8_9SAUR</name>
<organism evidence="1 2">
    <name type="scientific">Platysternon megacephalum</name>
    <name type="common">big-headed turtle</name>
    <dbReference type="NCBI Taxonomy" id="55544"/>
    <lineage>
        <taxon>Eukaryota</taxon>
        <taxon>Metazoa</taxon>
        <taxon>Chordata</taxon>
        <taxon>Craniata</taxon>
        <taxon>Vertebrata</taxon>
        <taxon>Euteleostomi</taxon>
        <taxon>Archelosauria</taxon>
        <taxon>Testudinata</taxon>
        <taxon>Testudines</taxon>
        <taxon>Cryptodira</taxon>
        <taxon>Durocryptodira</taxon>
        <taxon>Testudinoidea</taxon>
        <taxon>Platysternidae</taxon>
        <taxon>Platysternon</taxon>
    </lineage>
</organism>
<gene>
    <name evidence="1" type="ORF">DR999_PMT08943</name>
</gene>
<evidence type="ECO:0000313" key="2">
    <source>
        <dbReference type="Proteomes" id="UP000297703"/>
    </source>
</evidence>
<accession>A0A4D9EAJ8</accession>
<dbReference type="Proteomes" id="UP000297703">
    <property type="component" value="Unassembled WGS sequence"/>
</dbReference>
<protein>
    <submittedName>
        <fullName evidence="1">Chromobox protein-like protein 3</fullName>
    </submittedName>
</protein>
<evidence type="ECO:0000313" key="1">
    <source>
        <dbReference type="EMBL" id="TFK08271.1"/>
    </source>
</evidence>
<sequence>MGIVTFTVFPVPSLSVLYTLRVHSNLHPKLLQRKSPHFATGVDHASWNFQCKGACYCGVCPAFGRRVSRGVWLQPPIPADAPIRIYPETLAAACSIAVRAYVYTFVDKEMYF</sequence>